<keyword evidence="2 6" id="KW-0645">Protease</keyword>
<dbReference type="InterPro" id="IPR009003">
    <property type="entry name" value="Peptidase_S1_PA"/>
</dbReference>
<evidence type="ECO:0000313" key="7">
    <source>
        <dbReference type="EMBL" id="EBA07156.1"/>
    </source>
</evidence>
<accession>A3K729</accession>
<dbReference type="eggNOG" id="COG3591">
    <property type="taxonomic scope" value="Bacteria"/>
</dbReference>
<dbReference type="Pfam" id="PF13365">
    <property type="entry name" value="Trypsin_2"/>
    <property type="match status" value="1"/>
</dbReference>
<dbReference type="RefSeq" id="WP_005861364.1">
    <property type="nucleotide sequence ID" value="NZ_AAYA01000011.1"/>
</dbReference>
<evidence type="ECO:0000256" key="1">
    <source>
        <dbReference type="ARBA" id="ARBA00008764"/>
    </source>
</evidence>
<dbReference type="AlphaFoldDB" id="A3K729"/>
<evidence type="ECO:0000256" key="2">
    <source>
        <dbReference type="ARBA" id="ARBA00022670"/>
    </source>
</evidence>
<dbReference type="GO" id="GO:0008236">
    <property type="term" value="F:serine-type peptidase activity"/>
    <property type="evidence" value="ECO:0007669"/>
    <property type="project" value="UniProtKB-KW"/>
</dbReference>
<feature type="signal peptide" evidence="6">
    <location>
        <begin position="1"/>
        <end position="19"/>
    </location>
</feature>
<keyword evidence="3 6" id="KW-0732">Signal</keyword>
<dbReference type="PRINTS" id="PR00839">
    <property type="entry name" value="V8PROTEASE"/>
</dbReference>
<dbReference type="EC" id="3.4.21.-" evidence="6"/>
<dbReference type="OrthoDB" id="321999at2"/>
<comment type="caution">
    <text evidence="7">The sequence shown here is derived from an EMBL/GenBank/DDBJ whole genome shotgun (WGS) entry which is preliminary data.</text>
</comment>
<feature type="chain" id="PRO_5006990827" description="Serine protease" evidence="6">
    <location>
        <begin position="20"/>
        <end position="397"/>
    </location>
</feature>
<sequence length="397" mass="42173">MRLTGLIVATVLSAGAATAQSTQEDWLGIENEVAVQGYNNEPISTYDEQADFRKMGRGVGMLSISTDGGTFPCTAFLVSEKYLLTNHHCVPGVLKDERVNATKILAVDWLAGFHEPGRMEEAERFSVNPEPVETSEDLDYTVLEVTGNPAGKYPPLPLAATPLRPGMPYWIIGHPMGKSQHISREGCRAADPPMNDNRLRHTCDTLGGNSGSPIIDSSARQVVGLHNSGNSRVGINFGIPMTMILSHSKVLKAAPPARDKPLPLVMTLYPDALDVGQEVSVVADMPDACTPAFVALSPSSQLTPIPLDFFQKVPLGPGQVRYQISPGGRYGLVIEEGDEKGAHKLGFLCGPGGLTEPAALQDALRGVVASLSAGQTSGEVASGAGPVGYAFRTFEVR</sequence>
<protein>
    <recommendedName>
        <fullName evidence="6">Serine protease</fullName>
        <ecNumber evidence="6">3.4.21.-</ecNumber>
    </recommendedName>
</protein>
<gene>
    <name evidence="7" type="ORF">SSE37_13201</name>
</gene>
<dbReference type="InterPro" id="IPR008256">
    <property type="entry name" value="Peptidase_S1B"/>
</dbReference>
<keyword evidence="8" id="KW-1185">Reference proteome</keyword>
<evidence type="ECO:0000313" key="8">
    <source>
        <dbReference type="Proteomes" id="UP000005713"/>
    </source>
</evidence>
<evidence type="ECO:0000256" key="6">
    <source>
        <dbReference type="RuleBase" id="RU004296"/>
    </source>
</evidence>
<evidence type="ECO:0000256" key="5">
    <source>
        <dbReference type="ARBA" id="ARBA00022825"/>
    </source>
</evidence>
<dbReference type="Gene3D" id="2.40.10.10">
    <property type="entry name" value="Trypsin-like serine proteases"/>
    <property type="match status" value="2"/>
</dbReference>
<dbReference type="PANTHER" id="PTHR36234:SF5">
    <property type="entry name" value="LYSYL ENDOPEPTIDASE"/>
    <property type="match status" value="1"/>
</dbReference>
<keyword evidence="5 6" id="KW-0720">Serine protease</keyword>
<dbReference type="EMBL" id="AAYA01000011">
    <property type="protein sequence ID" value="EBA07156.1"/>
    <property type="molecule type" value="Genomic_DNA"/>
</dbReference>
<keyword evidence="4 6" id="KW-0378">Hydrolase</keyword>
<evidence type="ECO:0000256" key="4">
    <source>
        <dbReference type="ARBA" id="ARBA00022801"/>
    </source>
</evidence>
<reference evidence="7 8" key="1">
    <citation type="submission" date="2006-06" db="EMBL/GenBank/DDBJ databases">
        <authorList>
            <person name="Moran M.A."/>
            <person name="Ferriera S."/>
            <person name="Johnson J."/>
            <person name="Kravitz S."/>
            <person name="Beeson K."/>
            <person name="Sutton G."/>
            <person name="Rogers Y.-H."/>
            <person name="Friedman R."/>
            <person name="Frazier M."/>
            <person name="Venter J.C."/>
        </authorList>
    </citation>
    <scope>NUCLEOTIDE SEQUENCE [LARGE SCALE GENOMIC DNA]</scope>
    <source>
        <strain evidence="7 8">E-37</strain>
    </source>
</reference>
<proteinExistence type="inferred from homology"/>
<dbReference type="SUPFAM" id="SSF50494">
    <property type="entry name" value="Trypsin-like serine proteases"/>
    <property type="match status" value="1"/>
</dbReference>
<dbReference type="Proteomes" id="UP000005713">
    <property type="component" value="Unassembled WGS sequence"/>
</dbReference>
<dbReference type="GO" id="GO:0006508">
    <property type="term" value="P:proteolysis"/>
    <property type="evidence" value="ECO:0007669"/>
    <property type="project" value="UniProtKB-KW"/>
</dbReference>
<dbReference type="PANTHER" id="PTHR36234">
    <property type="entry name" value="LYSYL ENDOPEPTIDASE"/>
    <property type="match status" value="1"/>
</dbReference>
<dbReference type="InterPro" id="IPR043504">
    <property type="entry name" value="Peptidase_S1_PA_chymotrypsin"/>
</dbReference>
<evidence type="ECO:0000256" key="3">
    <source>
        <dbReference type="ARBA" id="ARBA00022729"/>
    </source>
</evidence>
<organism evidence="7 8">
    <name type="scientific">Sagittula stellata (strain ATCC 700073 / DSM 11524 / E-37)</name>
    <dbReference type="NCBI Taxonomy" id="388399"/>
    <lineage>
        <taxon>Bacteria</taxon>
        <taxon>Pseudomonadati</taxon>
        <taxon>Pseudomonadota</taxon>
        <taxon>Alphaproteobacteria</taxon>
        <taxon>Rhodobacterales</taxon>
        <taxon>Roseobacteraceae</taxon>
        <taxon>Sagittula</taxon>
    </lineage>
</organism>
<comment type="similarity">
    <text evidence="1 6">Belongs to the peptidase S1B family.</text>
</comment>
<name>A3K729_SAGS3</name>